<dbReference type="PANTHER" id="PTHR30294">
    <property type="entry name" value="MEMBRANE COMPONENT OF ABC TRANSPORTER YHHJ-RELATED"/>
    <property type="match status" value="1"/>
</dbReference>
<dbReference type="AlphaFoldDB" id="A0A398CGN7"/>
<keyword evidence="5 6" id="KW-0472">Membrane</keyword>
<dbReference type="PANTHER" id="PTHR30294:SF29">
    <property type="entry name" value="MULTIDRUG ABC TRANSPORTER PERMEASE YBHS-RELATED"/>
    <property type="match status" value="1"/>
</dbReference>
<evidence type="ECO:0000313" key="8">
    <source>
        <dbReference type="EMBL" id="RIE00239.1"/>
    </source>
</evidence>
<feature type="transmembrane region" description="Helical" evidence="6">
    <location>
        <begin position="198"/>
        <end position="221"/>
    </location>
</feature>
<dbReference type="RefSeq" id="WP_119152693.1">
    <property type="nucleotide sequence ID" value="NZ_JBHSOV010000008.1"/>
</dbReference>
<dbReference type="Gene3D" id="3.40.1710.10">
    <property type="entry name" value="abc type-2 transporter like domain"/>
    <property type="match status" value="1"/>
</dbReference>
<evidence type="ECO:0000256" key="4">
    <source>
        <dbReference type="ARBA" id="ARBA00022989"/>
    </source>
</evidence>
<feature type="domain" description="ABC-2 type transporter transmembrane" evidence="7">
    <location>
        <begin position="20"/>
        <end position="382"/>
    </location>
</feature>
<evidence type="ECO:0000256" key="5">
    <source>
        <dbReference type="ARBA" id="ARBA00023136"/>
    </source>
</evidence>
<comment type="subcellular location">
    <subcellularLocation>
        <location evidence="1">Cell membrane</location>
        <topology evidence="1">Multi-pass membrane protein</topology>
    </subcellularLocation>
</comment>
<dbReference type="InterPro" id="IPR051449">
    <property type="entry name" value="ABC-2_transporter_component"/>
</dbReference>
<keyword evidence="9" id="KW-1185">Reference proteome</keyword>
<dbReference type="EMBL" id="QXJM01000063">
    <property type="protein sequence ID" value="RIE00239.1"/>
    <property type="molecule type" value="Genomic_DNA"/>
</dbReference>
<dbReference type="OrthoDB" id="1952619at2"/>
<organism evidence="8 9">
    <name type="scientific">Cohnella faecalis</name>
    <dbReference type="NCBI Taxonomy" id="2315694"/>
    <lineage>
        <taxon>Bacteria</taxon>
        <taxon>Bacillati</taxon>
        <taxon>Bacillota</taxon>
        <taxon>Bacilli</taxon>
        <taxon>Bacillales</taxon>
        <taxon>Paenibacillaceae</taxon>
        <taxon>Cohnella</taxon>
    </lineage>
</organism>
<feature type="transmembrane region" description="Helical" evidence="6">
    <location>
        <begin position="309"/>
        <end position="328"/>
    </location>
</feature>
<name>A0A398CGN7_9BACL</name>
<proteinExistence type="predicted"/>
<dbReference type="Pfam" id="PF12698">
    <property type="entry name" value="ABC2_membrane_3"/>
    <property type="match status" value="1"/>
</dbReference>
<evidence type="ECO:0000256" key="6">
    <source>
        <dbReference type="SAM" id="Phobius"/>
    </source>
</evidence>
<accession>A0A398CGN7</accession>
<sequence length="391" mass="42186">MNFITLVGFEIRRTLRKPMFLVFQIIFPLLLIFILGSALSNSFQMKDVALKPVQVAWVQEDSGSLAASVDGFLQAPEVKSIVRITRVADREEAVKQVKAGETEFAVIVPAGFSDDVTQGKEANWEWIPGNDRSQNLVAESVFQSFLDHTNGMQAAAIALGPDAATTAAPGAQTAEGGEASYVHVGKLNAKYEYSSKQYYGASMLIMFLLYAGMGASFSLALEKEGHTLSRLNSTPVSEVTLLLGKVFGNFILTLLQSAVIVGFTTAVLGVDWGSSYLPIAIVCVSLSVLSISLAVIGTALIKNTKSLQMVFQIPIMVMTFLSGGFTPLPEEGAFGHLREFTVNHWAFQSLLNNMLGSDSSIVWHQTGVLAAIAATILALSVLAYRKVGYRE</sequence>
<keyword evidence="3 6" id="KW-0812">Transmembrane</keyword>
<dbReference type="GO" id="GO:0140359">
    <property type="term" value="F:ABC-type transporter activity"/>
    <property type="evidence" value="ECO:0007669"/>
    <property type="project" value="InterPro"/>
</dbReference>
<comment type="caution">
    <text evidence="8">The sequence shown here is derived from an EMBL/GenBank/DDBJ whole genome shotgun (WGS) entry which is preliminary data.</text>
</comment>
<gene>
    <name evidence="8" type="ORF">D3H35_29840</name>
</gene>
<keyword evidence="4 6" id="KW-1133">Transmembrane helix</keyword>
<feature type="transmembrane region" description="Helical" evidence="6">
    <location>
        <begin position="276"/>
        <end position="297"/>
    </location>
</feature>
<evidence type="ECO:0000256" key="3">
    <source>
        <dbReference type="ARBA" id="ARBA00022692"/>
    </source>
</evidence>
<evidence type="ECO:0000313" key="9">
    <source>
        <dbReference type="Proteomes" id="UP000266340"/>
    </source>
</evidence>
<keyword evidence="2" id="KW-1003">Cell membrane</keyword>
<protein>
    <submittedName>
        <fullName evidence="8">ABC transporter permease</fullName>
    </submittedName>
</protein>
<dbReference type="InterPro" id="IPR013525">
    <property type="entry name" value="ABC2_TM"/>
</dbReference>
<feature type="transmembrane region" description="Helical" evidence="6">
    <location>
        <begin position="361"/>
        <end position="384"/>
    </location>
</feature>
<feature type="transmembrane region" description="Helical" evidence="6">
    <location>
        <begin position="20"/>
        <end position="39"/>
    </location>
</feature>
<evidence type="ECO:0000259" key="7">
    <source>
        <dbReference type="Pfam" id="PF12698"/>
    </source>
</evidence>
<dbReference type="GO" id="GO:0005886">
    <property type="term" value="C:plasma membrane"/>
    <property type="evidence" value="ECO:0007669"/>
    <property type="project" value="UniProtKB-SubCell"/>
</dbReference>
<evidence type="ECO:0000256" key="1">
    <source>
        <dbReference type="ARBA" id="ARBA00004651"/>
    </source>
</evidence>
<evidence type="ECO:0000256" key="2">
    <source>
        <dbReference type="ARBA" id="ARBA00022475"/>
    </source>
</evidence>
<dbReference type="Proteomes" id="UP000266340">
    <property type="component" value="Unassembled WGS sequence"/>
</dbReference>
<feature type="transmembrane region" description="Helical" evidence="6">
    <location>
        <begin position="242"/>
        <end position="270"/>
    </location>
</feature>
<reference evidence="8 9" key="1">
    <citation type="submission" date="2018-09" db="EMBL/GenBank/DDBJ databases">
        <title>Cohnella cavernae sp. nov., isolated from a karst cave.</title>
        <authorList>
            <person name="Zhu H."/>
        </authorList>
    </citation>
    <scope>NUCLEOTIDE SEQUENCE [LARGE SCALE GENOMIC DNA]</scope>
    <source>
        <strain evidence="8 9">K2E09-144</strain>
    </source>
</reference>